<dbReference type="EMBL" id="QUNF01000002">
    <property type="protein sequence ID" value="REG92808.1"/>
    <property type="molecule type" value="Genomic_DNA"/>
</dbReference>
<name>A0A3E0E3J8_9BACT</name>
<sequence>MKKLFVLFLIFEVISLSSYCQGFIPRNLAPELKSLQLDTSLDFSAKNDSIDFGEFYFSPPKNYQLELPDTIDNYARLLKELNVDLTQDQIYIVQNPEPVYTLRIVKPIGNYPIKIYEPDSTEKYTLLIKEH</sequence>
<protein>
    <submittedName>
        <fullName evidence="1">Uncharacterized protein</fullName>
    </submittedName>
</protein>
<evidence type="ECO:0000313" key="2">
    <source>
        <dbReference type="Proteomes" id="UP000256405"/>
    </source>
</evidence>
<dbReference type="Proteomes" id="UP000256405">
    <property type="component" value="Unassembled WGS sequence"/>
</dbReference>
<comment type="caution">
    <text evidence="1">The sequence shown here is derived from an EMBL/GenBank/DDBJ whole genome shotgun (WGS) entry which is preliminary data.</text>
</comment>
<proteinExistence type="predicted"/>
<gene>
    <name evidence="1" type="ORF">C8N25_102211</name>
</gene>
<keyword evidence="2" id="KW-1185">Reference proteome</keyword>
<evidence type="ECO:0000313" key="1">
    <source>
        <dbReference type="EMBL" id="REG92808.1"/>
    </source>
</evidence>
<dbReference type="AlphaFoldDB" id="A0A3E0E3J8"/>
<dbReference type="OrthoDB" id="827013at2"/>
<reference evidence="1 2" key="1">
    <citation type="submission" date="2018-08" db="EMBL/GenBank/DDBJ databases">
        <title>Genomic Encyclopedia of Archaeal and Bacterial Type Strains, Phase II (KMG-II): from individual species to whole genera.</title>
        <authorList>
            <person name="Goeker M."/>
        </authorList>
    </citation>
    <scope>NUCLEOTIDE SEQUENCE [LARGE SCALE GENOMIC DNA]</scope>
    <source>
        <strain evidence="1 2">DSM 15986</strain>
    </source>
</reference>
<accession>A0A3E0E3J8</accession>
<dbReference type="RefSeq" id="WP_086539800.1">
    <property type="nucleotide sequence ID" value="NZ_MSSW01000003.1"/>
</dbReference>
<organism evidence="1 2">
    <name type="scientific">Algoriphagus antarcticus</name>
    <dbReference type="NCBI Taxonomy" id="238540"/>
    <lineage>
        <taxon>Bacteria</taxon>
        <taxon>Pseudomonadati</taxon>
        <taxon>Bacteroidota</taxon>
        <taxon>Cytophagia</taxon>
        <taxon>Cytophagales</taxon>
        <taxon>Cyclobacteriaceae</taxon>
        <taxon>Algoriphagus</taxon>
    </lineage>
</organism>